<gene>
    <name evidence="10" type="ORF">GL263_02305</name>
</gene>
<feature type="compositionally biased region" description="Basic and acidic residues" evidence="7">
    <location>
        <begin position="375"/>
        <end position="392"/>
    </location>
</feature>
<dbReference type="Pfam" id="PF13190">
    <property type="entry name" value="PDGLE"/>
    <property type="match status" value="1"/>
</dbReference>
<feature type="transmembrane region" description="Helical" evidence="8">
    <location>
        <begin position="7"/>
        <end position="28"/>
    </location>
</feature>
<sequence length="392" mass="38990">MHVPDGFFDAPVSLAAGAVAAGAVAVSLRGAKRELDDRLAPLAGLVAAFVFAVQMINFPVGAGTSGHLMGGALAAILVGPYTAVLCLSVVLLIQALLFADGGLTALGVNITLLGVVAVLVAYPLFRLLTKTLPRGRSSVGIAAFVAALVSVPAAAVAFTGLFAIGGTADVPLGRVLAAMVGVHAAIGLGEAAITAMTVGAVLAVRPDLVHGARDLRRPLVLRTTRTDAGVAAASAGVAAAGAEAAPADAVEAAGAAGAGRRSARPVWLAGLAASLLCAGVLSFYASQELDGLERVSTDHGIMEREREHDLADSPLADYELRDVDNGLLSGGTAGVLGVGATLAVGTGVLLLVRRRDRDRVPSATTTGAGPNGAGRESRGSDRGDSRSAPDAG</sequence>
<comment type="caution">
    <text evidence="10">The sequence shown here is derived from an EMBL/GenBank/DDBJ whole genome shotgun (WGS) entry which is preliminary data.</text>
</comment>
<dbReference type="PANTHER" id="PTHR34229:SF1">
    <property type="entry name" value="METAL TRANSPORT PROTEIN HI_1621-RELATED"/>
    <property type="match status" value="1"/>
</dbReference>
<evidence type="ECO:0000256" key="7">
    <source>
        <dbReference type="SAM" id="MobiDB-lite"/>
    </source>
</evidence>
<keyword evidence="3" id="KW-1003">Cell membrane</keyword>
<feature type="transmembrane region" description="Helical" evidence="8">
    <location>
        <begin position="103"/>
        <end position="125"/>
    </location>
</feature>
<evidence type="ECO:0000256" key="1">
    <source>
        <dbReference type="ARBA" id="ARBA00004651"/>
    </source>
</evidence>
<keyword evidence="6 8" id="KW-0472">Membrane</keyword>
<dbReference type="Pfam" id="PF01891">
    <property type="entry name" value="CbiM"/>
    <property type="match status" value="1"/>
</dbReference>
<evidence type="ECO:0000256" key="5">
    <source>
        <dbReference type="ARBA" id="ARBA00022989"/>
    </source>
</evidence>
<feature type="transmembrane region" description="Helical" evidence="8">
    <location>
        <begin position="327"/>
        <end position="352"/>
    </location>
</feature>
<accession>A0ABR6EAP8</accession>
<proteinExistence type="predicted"/>
<reference evidence="11" key="1">
    <citation type="journal article" date="2020" name="Syst. Appl. Microbiol.">
        <title>Streptomyces alkaliterrae sp. nov., isolated from an alkaline soil, and emended descriptions of Streptomyces alkaliphilus, Streptomyces calidiresistens and Streptomyces durbertensis.</title>
        <authorList>
            <person name="Swiecimska M."/>
            <person name="Golinska P."/>
            <person name="Nouioui I."/>
            <person name="Wypij M."/>
            <person name="Rai M."/>
            <person name="Sangal V."/>
            <person name="Goodfellow M."/>
        </authorList>
    </citation>
    <scope>NUCLEOTIDE SEQUENCE [LARGE SCALE GENOMIC DNA]</scope>
    <source>
        <strain evidence="11">DSM 104538</strain>
    </source>
</reference>
<feature type="transmembrane region" description="Helical" evidence="8">
    <location>
        <begin position="137"/>
        <end position="164"/>
    </location>
</feature>
<name>A0ABR6EAP8_9ACTN</name>
<dbReference type="Proteomes" id="UP000766698">
    <property type="component" value="Unassembled WGS sequence"/>
</dbReference>
<dbReference type="RefSeq" id="WP_182853834.1">
    <property type="nucleotide sequence ID" value="NZ_WMLF01000017.1"/>
</dbReference>
<keyword evidence="5 8" id="KW-1133">Transmembrane helix</keyword>
<feature type="domain" description="PDGLE" evidence="9">
    <location>
        <begin position="265"/>
        <end position="354"/>
    </location>
</feature>
<evidence type="ECO:0000256" key="2">
    <source>
        <dbReference type="ARBA" id="ARBA00022448"/>
    </source>
</evidence>
<feature type="transmembrane region" description="Helical" evidence="8">
    <location>
        <begin position="72"/>
        <end position="97"/>
    </location>
</feature>
<evidence type="ECO:0000256" key="6">
    <source>
        <dbReference type="ARBA" id="ARBA00023136"/>
    </source>
</evidence>
<evidence type="ECO:0000313" key="11">
    <source>
        <dbReference type="Proteomes" id="UP000766698"/>
    </source>
</evidence>
<feature type="transmembrane region" description="Helical" evidence="8">
    <location>
        <begin position="266"/>
        <end position="285"/>
    </location>
</feature>
<keyword evidence="2" id="KW-0813">Transport</keyword>
<dbReference type="PANTHER" id="PTHR34229">
    <property type="entry name" value="METAL TRANSPORT PROTEIN HI_1621-RELATED"/>
    <property type="match status" value="1"/>
</dbReference>
<feature type="region of interest" description="Disordered" evidence="7">
    <location>
        <begin position="359"/>
        <end position="392"/>
    </location>
</feature>
<evidence type="ECO:0000256" key="3">
    <source>
        <dbReference type="ARBA" id="ARBA00022475"/>
    </source>
</evidence>
<evidence type="ECO:0000256" key="8">
    <source>
        <dbReference type="SAM" id="Phobius"/>
    </source>
</evidence>
<organism evidence="10 11">
    <name type="scientific">Streptomyces durbertensis</name>
    <dbReference type="NCBI Taxonomy" id="2448886"/>
    <lineage>
        <taxon>Bacteria</taxon>
        <taxon>Bacillati</taxon>
        <taxon>Actinomycetota</taxon>
        <taxon>Actinomycetes</taxon>
        <taxon>Kitasatosporales</taxon>
        <taxon>Streptomycetaceae</taxon>
        <taxon>Streptomyces</taxon>
    </lineage>
</organism>
<feature type="transmembrane region" description="Helical" evidence="8">
    <location>
        <begin position="40"/>
        <end position="60"/>
    </location>
</feature>
<dbReference type="EMBL" id="WMLF01000017">
    <property type="protein sequence ID" value="MBB1242412.1"/>
    <property type="molecule type" value="Genomic_DNA"/>
</dbReference>
<evidence type="ECO:0000313" key="10">
    <source>
        <dbReference type="EMBL" id="MBB1242412.1"/>
    </source>
</evidence>
<keyword evidence="11" id="KW-1185">Reference proteome</keyword>
<feature type="transmembrane region" description="Helical" evidence="8">
    <location>
        <begin position="176"/>
        <end position="204"/>
    </location>
</feature>
<protein>
    <submittedName>
        <fullName evidence="10">Energy-coupling factor ABC transporter permease</fullName>
    </submittedName>
</protein>
<evidence type="ECO:0000259" key="9">
    <source>
        <dbReference type="Pfam" id="PF13190"/>
    </source>
</evidence>
<dbReference type="InterPro" id="IPR002751">
    <property type="entry name" value="CbiM/NikMN"/>
</dbReference>
<keyword evidence="4 8" id="KW-0812">Transmembrane</keyword>
<dbReference type="Gene3D" id="1.10.1760.20">
    <property type="match status" value="1"/>
</dbReference>
<evidence type="ECO:0000256" key="4">
    <source>
        <dbReference type="ARBA" id="ARBA00022692"/>
    </source>
</evidence>
<comment type="subcellular location">
    <subcellularLocation>
        <location evidence="1">Cell membrane</location>
        <topology evidence="1">Multi-pass membrane protein</topology>
    </subcellularLocation>
</comment>
<dbReference type="InterPro" id="IPR025937">
    <property type="entry name" value="PDGLE_dom"/>
</dbReference>